<gene>
    <name evidence="1" type="ORF">DHETER_LOCUS9855</name>
</gene>
<reference evidence="1" key="1">
    <citation type="submission" date="2021-06" db="EMBL/GenBank/DDBJ databases">
        <authorList>
            <person name="Kallberg Y."/>
            <person name="Tangrot J."/>
            <person name="Rosling A."/>
        </authorList>
    </citation>
    <scope>NUCLEOTIDE SEQUENCE</scope>
    <source>
        <strain evidence="1">IL203A</strain>
    </source>
</reference>
<dbReference type="EMBL" id="CAJVPU010018041">
    <property type="protein sequence ID" value="CAG8663369.1"/>
    <property type="molecule type" value="Genomic_DNA"/>
</dbReference>
<dbReference type="Proteomes" id="UP000789702">
    <property type="component" value="Unassembled WGS sequence"/>
</dbReference>
<name>A0ACA9NLK3_9GLOM</name>
<evidence type="ECO:0000313" key="1">
    <source>
        <dbReference type="EMBL" id="CAG8663369.1"/>
    </source>
</evidence>
<proteinExistence type="predicted"/>
<keyword evidence="2" id="KW-1185">Reference proteome</keyword>
<evidence type="ECO:0000313" key="2">
    <source>
        <dbReference type="Proteomes" id="UP000789702"/>
    </source>
</evidence>
<accession>A0ACA9NLK3</accession>
<comment type="caution">
    <text evidence="1">The sequence shown here is derived from an EMBL/GenBank/DDBJ whole genome shotgun (WGS) entry which is preliminary data.</text>
</comment>
<organism evidence="1 2">
    <name type="scientific">Dentiscutata heterogama</name>
    <dbReference type="NCBI Taxonomy" id="1316150"/>
    <lineage>
        <taxon>Eukaryota</taxon>
        <taxon>Fungi</taxon>
        <taxon>Fungi incertae sedis</taxon>
        <taxon>Mucoromycota</taxon>
        <taxon>Glomeromycotina</taxon>
        <taxon>Glomeromycetes</taxon>
        <taxon>Diversisporales</taxon>
        <taxon>Gigasporaceae</taxon>
        <taxon>Dentiscutata</taxon>
    </lineage>
</organism>
<protein>
    <submittedName>
        <fullName evidence="1">7169_t:CDS:1</fullName>
    </submittedName>
</protein>
<sequence>FEYVAKPIILSSTGDNDNPFSFEETYEKSGHDRCIIQVPAHSDNDEDNHKKKVSCDSPVGSATNSRVPVTP</sequence>
<feature type="non-terminal residue" evidence="1">
    <location>
        <position position="1"/>
    </location>
</feature>